<dbReference type="InterPro" id="IPR043502">
    <property type="entry name" value="DNA/RNA_pol_sf"/>
</dbReference>
<dbReference type="GO" id="GO:0003723">
    <property type="term" value="F:RNA binding"/>
    <property type="evidence" value="ECO:0007669"/>
    <property type="project" value="InterPro"/>
</dbReference>
<protein>
    <submittedName>
        <fullName evidence="10">Nonstructural polyprotein</fullName>
    </submittedName>
</protein>
<evidence type="ECO:0000256" key="7">
    <source>
        <dbReference type="SAM" id="MobiDB-lite"/>
    </source>
</evidence>
<dbReference type="PROSITE" id="PS51657">
    <property type="entry name" value="PSRV_HELICASE"/>
    <property type="match status" value="1"/>
</dbReference>
<dbReference type="SUPFAM" id="SSF56672">
    <property type="entry name" value="DNA/RNA polymerases"/>
    <property type="match status" value="1"/>
</dbReference>
<proteinExistence type="predicted"/>
<evidence type="ECO:0000259" key="9">
    <source>
        <dbReference type="PROSITE" id="PS51657"/>
    </source>
</evidence>
<dbReference type="GO" id="GO:0016787">
    <property type="term" value="F:hydrolase activity"/>
    <property type="evidence" value="ECO:0007669"/>
    <property type="project" value="UniProtKB-KW"/>
</dbReference>
<dbReference type="InterPro" id="IPR027351">
    <property type="entry name" value="(+)RNA_virus_helicase_core_dom"/>
</dbReference>
<evidence type="ECO:0000313" key="10">
    <source>
        <dbReference type="EMBL" id="AVM87265.1"/>
    </source>
</evidence>
<dbReference type="GO" id="GO:0005524">
    <property type="term" value="F:ATP binding"/>
    <property type="evidence" value="ECO:0007669"/>
    <property type="project" value="UniProtKB-KW"/>
</dbReference>
<evidence type="ECO:0000256" key="3">
    <source>
        <dbReference type="ARBA" id="ARBA00022695"/>
    </source>
</evidence>
<dbReference type="GO" id="GO:0039694">
    <property type="term" value="P:viral RNA genome replication"/>
    <property type="evidence" value="ECO:0007669"/>
    <property type="project" value="InterPro"/>
</dbReference>
<evidence type="ECO:0000256" key="2">
    <source>
        <dbReference type="ARBA" id="ARBA00022679"/>
    </source>
</evidence>
<dbReference type="InterPro" id="IPR001788">
    <property type="entry name" value="RNA-dep_RNA_pol_alsuvir"/>
</dbReference>
<dbReference type="InterPro" id="IPR027417">
    <property type="entry name" value="P-loop_NTPase"/>
</dbReference>
<dbReference type="GO" id="GO:0006351">
    <property type="term" value="P:DNA-templated transcription"/>
    <property type="evidence" value="ECO:0007669"/>
    <property type="project" value="InterPro"/>
</dbReference>
<name>A0A2P1GMP1_9VIRU</name>
<dbReference type="Gene3D" id="3.40.50.300">
    <property type="entry name" value="P-loop containing nucleotide triphosphate hydrolases"/>
    <property type="match status" value="2"/>
</dbReference>
<keyword evidence="3" id="KW-0548">Nucleotidyltransferase</keyword>
<dbReference type="GO" id="GO:0003968">
    <property type="term" value="F:RNA-directed RNA polymerase activity"/>
    <property type="evidence" value="ECO:0007669"/>
    <property type="project" value="UniProtKB-KW"/>
</dbReference>
<feature type="domain" description="(+)RNA virus helicase C-terminal" evidence="9">
    <location>
        <begin position="609"/>
        <end position="903"/>
    </location>
</feature>
<keyword evidence="2" id="KW-0808">Transferase</keyword>
<keyword evidence="6" id="KW-0693">Viral RNA replication</keyword>
<keyword evidence="4" id="KW-0378">Hydrolase</keyword>
<evidence type="ECO:0000256" key="6">
    <source>
        <dbReference type="ARBA" id="ARBA00022953"/>
    </source>
</evidence>
<dbReference type="Pfam" id="PF01443">
    <property type="entry name" value="Viral_helicase1"/>
    <property type="match status" value="1"/>
</dbReference>
<keyword evidence="5" id="KW-0067">ATP-binding</keyword>
<dbReference type="EMBL" id="MG600003">
    <property type="protein sequence ID" value="AVM87265.1"/>
    <property type="molecule type" value="Genomic_RNA"/>
</dbReference>
<sequence length="1428" mass="156941">MAHFLTAATPAILALREQRLAEEYKSATEHAVVVDGPLGPDTIKYLQKQEMERLVLNNPGGASKDPLLCWAMQTLVGDILVTTSVDAALAWEGHVCVGQLSPQGLLSVLRLPPEHELRKASQGKPNSKFCRDPKSCKVKGRRCYVMHPIINTDELITTLDYAVRPSDRSTDGALTHDPEGLIYDGHFHPYRQGALPNTCYLGDWCVTLTEARPVGPYHLGIWLPHPEGTVTIPEVRVPGPDLIELPSLVQAPGYDLQSVTLPGSFVRRCFSYLSALPDDKFSIQHCMSYMRSISAQVVIDGQVIVSEVRLSPGAFLVAACSIYALSARDRFVRSKGVGRLLKKLNKEQNDSLFLAIAQAFGSQPGVRVLNSWAPNKLHNVQAVDYSSVILTGKVSLPSTRVRRLRKRRDKYTFQRTTPVKAVTPFLTEWREKHFGEKNSETLSHYSDGGSTVASEVLYNVKPGNPVGMTREYLSGEPNAAVCKANPYQKTEPTLFICDQPTADLLACEKAPIQHYYHVETAMPGNGSGPVVIGGPSAPPADADRTTQGALPPTPKPPPALTPAPAVARQPSVRRKGSCTVRWTLADIPVNTINISAEEVSKAAAFYGKGEGKFKATADMAAQAMAKVVPGEVKYRLLKGGPGTGKSRRAAQALNPGNTFVITPTKALADQWKSHGFKHCKTMVSALAKPVTAEHLIIDEVGLYLIGYLRHAYMLYGYPHLYLLGDPKQIGFIDFSPTKQCGTIQDMWDTIDYVGAHELTSTERCPADVVARLNLHGYKLKTTSKVEHSIFRGPPPVGLNCQVLTATQAQKALCGGSMTVHEAQGRTWANVHLTCSAACIDLLHSHPNHLNVAISRHTERLFVTEPGDVLSATLGARAQDMITNLEQFGATLPTAVVASDLAPLKETLGEMPRVTPPVSSPVMAAAMVQQVSQPEPEIAAVPRSLKAPKMGTWTASAFPVERTEIKPPAILNKTRVFTATNAYTTAYTMMERYGKISPTIDDPKTVTMQLHRSFLQCLDTPRFPSLCREDVFACFADMCARIQDKPTYAQIMRDLEVVGPHDAARHVVNFFVKTFGKFTTDKAVEIQKAGQGVSAWDKEWTYIIGPWIRAMERRMVEHLRPHILYAGGVDNPTLSLKVATLYDPTVKTIETDFTEFDSSQSVVSLLHEVMLMLQAGVPEEIAELYFQLRKTWILRAGAAGSLMGNYKKHSGEPATLLFNTIYNMSVMIHTTDDGPGHQFWAFKGDDAIMQGRVIPRDKYTCVPRPCQQCGSMCRCTPCDHKLCIVNTSFDERCARLGVKIKVNETLHPEFVSYFITATGLAPDPIRAMGKLLSKPAGDVHHMQEVVNSYLSDAKAIGAANETSMQNITASICSKYKLDVNTARAVYDCYLSMDTWDMKDLQAGVETFMLSHSDLDPNAFERAVALYREV</sequence>
<evidence type="ECO:0000256" key="4">
    <source>
        <dbReference type="ARBA" id="ARBA00022801"/>
    </source>
</evidence>
<feature type="domain" description="RdRp catalytic" evidence="8">
    <location>
        <begin position="1145"/>
        <end position="1258"/>
    </location>
</feature>
<evidence type="ECO:0000256" key="1">
    <source>
        <dbReference type="ARBA" id="ARBA00022484"/>
    </source>
</evidence>
<dbReference type="InterPro" id="IPR007094">
    <property type="entry name" value="RNA-dir_pol_PSvirus"/>
</dbReference>
<dbReference type="Pfam" id="PF00978">
    <property type="entry name" value="RdRP_2"/>
    <property type="match status" value="1"/>
</dbReference>
<organism evidence="10">
    <name type="scientific">Wenling samurai squirrelfish hepevirus</name>
    <dbReference type="NCBI Taxonomy" id="2116399"/>
    <lineage>
        <taxon>Viruses</taxon>
        <taxon>Riboviria</taxon>
        <taxon>Orthornavirae</taxon>
        <taxon>Kitrinoviricota</taxon>
        <taxon>Alsuviricetes</taxon>
        <taxon>Hepelivirales</taxon>
        <taxon>Hepeviridae</taxon>
    </lineage>
</organism>
<evidence type="ECO:0000259" key="8">
    <source>
        <dbReference type="PROSITE" id="PS50507"/>
    </source>
</evidence>
<keyword evidence="5" id="KW-0547">Nucleotide-binding</keyword>
<accession>A0A2P1GMP1</accession>
<dbReference type="SUPFAM" id="SSF52540">
    <property type="entry name" value="P-loop containing nucleoside triphosphate hydrolases"/>
    <property type="match status" value="1"/>
</dbReference>
<feature type="region of interest" description="Disordered" evidence="7">
    <location>
        <begin position="533"/>
        <end position="572"/>
    </location>
</feature>
<feature type="compositionally biased region" description="Pro residues" evidence="7">
    <location>
        <begin position="551"/>
        <end position="561"/>
    </location>
</feature>
<keyword evidence="1" id="KW-0696">RNA-directed RNA polymerase</keyword>
<evidence type="ECO:0000256" key="5">
    <source>
        <dbReference type="ARBA" id="ARBA00022840"/>
    </source>
</evidence>
<dbReference type="PROSITE" id="PS50507">
    <property type="entry name" value="RDRP_SSRNA_POS"/>
    <property type="match status" value="1"/>
</dbReference>
<reference evidence="10" key="1">
    <citation type="journal article" date="2018" name="Nature">
        <title>The evolutionary history of vertebrate RNA viruses.</title>
        <authorList>
            <person name="Shi M."/>
            <person name="Lin X.D."/>
            <person name="Chen X."/>
            <person name="Tian J.H."/>
            <person name="Chen L.J."/>
            <person name="Li K."/>
            <person name="Wang W."/>
            <person name="Eden J.S."/>
            <person name="Shen J.J."/>
            <person name="Liu L."/>
            <person name="Holmes E.C."/>
            <person name="Zhang Y.Z."/>
        </authorList>
    </citation>
    <scope>NUCLEOTIDE SEQUENCE</scope>
    <source>
        <strain evidence="10">XYHYC192139</strain>
    </source>
</reference>